<reference evidence="2 3" key="1">
    <citation type="journal article" date="2018" name="Int. J. Syst. Evol. Microbiol.">
        <title>Paraburkholderia azotifigens sp. nov., a nitrogen-fixing bacterium isolated from paddy soil.</title>
        <authorList>
            <person name="Choi G.M."/>
            <person name="Im W.T."/>
        </authorList>
    </citation>
    <scope>NUCLEOTIDE SEQUENCE [LARGE SCALE GENOMIC DNA]</scope>
    <source>
        <strain evidence="2 3">NF 2-5-3</strain>
    </source>
</reference>
<accession>A0A5C6VVF7</accession>
<dbReference type="Proteomes" id="UP001481677">
    <property type="component" value="Unassembled WGS sequence"/>
</dbReference>
<reference evidence="2" key="2">
    <citation type="submission" date="2019-08" db="EMBL/GenBank/DDBJ databases">
        <authorList>
            <person name="Im W.-T."/>
        </authorList>
    </citation>
    <scope>NUCLEOTIDE SEQUENCE</scope>
    <source>
        <strain evidence="2">NF 2-5-3</strain>
    </source>
</reference>
<gene>
    <name evidence="2" type="ORF">FRZ40_07570</name>
    <name evidence="1" type="ORF">V4C56_36695</name>
</gene>
<organism evidence="2 3">
    <name type="scientific">Paraburkholderia azotifigens</name>
    <dbReference type="NCBI Taxonomy" id="2057004"/>
    <lineage>
        <taxon>Bacteria</taxon>
        <taxon>Pseudomonadati</taxon>
        <taxon>Pseudomonadota</taxon>
        <taxon>Betaproteobacteria</taxon>
        <taxon>Burkholderiales</taxon>
        <taxon>Burkholderiaceae</taxon>
        <taxon>Paraburkholderia</taxon>
    </lineage>
</organism>
<dbReference type="Proteomes" id="UP000321776">
    <property type="component" value="Unassembled WGS sequence"/>
</dbReference>
<dbReference type="EMBL" id="VOQS01000001">
    <property type="protein sequence ID" value="TXC87438.1"/>
    <property type="molecule type" value="Genomic_DNA"/>
</dbReference>
<keyword evidence="4" id="KW-1185">Reference proteome</keyword>
<dbReference type="EMBL" id="JAZHGA010000042">
    <property type="protein sequence ID" value="MEM5345151.1"/>
    <property type="molecule type" value="Genomic_DNA"/>
</dbReference>
<evidence type="ECO:0000313" key="1">
    <source>
        <dbReference type="EMBL" id="MEM5345151.1"/>
    </source>
</evidence>
<sequence>MLTTYADPVFDSLPVSAIDTALVMRVLEPKGRHQKPELSAIFTHPMILLVPRRIAGHEHTRQPRFSDRWRLRAIK</sequence>
<protein>
    <submittedName>
        <fullName evidence="2">Uncharacterized protein</fullName>
    </submittedName>
</protein>
<proteinExistence type="predicted"/>
<evidence type="ECO:0000313" key="2">
    <source>
        <dbReference type="EMBL" id="TXC87438.1"/>
    </source>
</evidence>
<comment type="caution">
    <text evidence="2">The sequence shown here is derived from an EMBL/GenBank/DDBJ whole genome shotgun (WGS) entry which is preliminary data.</text>
</comment>
<evidence type="ECO:0000313" key="3">
    <source>
        <dbReference type="Proteomes" id="UP000321776"/>
    </source>
</evidence>
<dbReference type="RefSeq" id="WP_028369671.1">
    <property type="nucleotide sequence ID" value="NZ_JAZHFZ010000042.1"/>
</dbReference>
<name>A0A5C6VVF7_9BURK</name>
<evidence type="ECO:0000313" key="4">
    <source>
        <dbReference type="Proteomes" id="UP001481677"/>
    </source>
</evidence>
<dbReference type="AlphaFoldDB" id="A0A5C6VVF7"/>
<reference evidence="1 4" key="3">
    <citation type="submission" date="2024-01" db="EMBL/GenBank/DDBJ databases">
        <title>The diversity of rhizobia nodulating Mimosa spp. in eleven states of Brazil covering several biomes is determined by host plant, location, and edaphic factors.</title>
        <authorList>
            <person name="Rouws L."/>
            <person name="Barauna A."/>
            <person name="Beukes C."/>
            <person name="De Faria S.M."/>
            <person name="Gross E."/>
            <person name="Dos Reis Junior F.B."/>
            <person name="Simon M."/>
            <person name="Maluk M."/>
            <person name="Odee D.W."/>
            <person name="Kenicer G."/>
            <person name="Young J.P.W."/>
            <person name="Reis V.M."/>
            <person name="Zilli J."/>
            <person name="James E.K."/>
        </authorList>
    </citation>
    <scope>NUCLEOTIDE SEQUENCE [LARGE SCALE GENOMIC DNA]</scope>
    <source>
        <strain evidence="1 4">JPY530</strain>
    </source>
</reference>